<feature type="non-terminal residue" evidence="2">
    <location>
        <position position="168"/>
    </location>
</feature>
<feature type="chain" id="PRO_5039093724" evidence="1">
    <location>
        <begin position="22"/>
        <end position="168"/>
    </location>
</feature>
<gene>
    <name evidence="2" type="ORF">IAC75_07150</name>
</gene>
<accession>A0A9D1NKQ5</accession>
<dbReference type="EMBL" id="DVOG01000189">
    <property type="protein sequence ID" value="HIV04903.1"/>
    <property type="molecule type" value="Genomic_DNA"/>
</dbReference>
<name>A0A9D1NKQ5_9BACT</name>
<dbReference type="Proteomes" id="UP000886812">
    <property type="component" value="Unassembled WGS sequence"/>
</dbReference>
<evidence type="ECO:0000313" key="3">
    <source>
        <dbReference type="Proteomes" id="UP000886812"/>
    </source>
</evidence>
<organism evidence="2 3">
    <name type="scientific">Candidatus Spyradosoma merdigallinarum</name>
    <dbReference type="NCBI Taxonomy" id="2840950"/>
    <lineage>
        <taxon>Bacteria</taxon>
        <taxon>Pseudomonadati</taxon>
        <taxon>Verrucomicrobiota</taxon>
        <taxon>Opitutia</taxon>
        <taxon>Opitutia incertae sedis</taxon>
        <taxon>Candidatus Spyradosoma</taxon>
    </lineage>
</organism>
<comment type="caution">
    <text evidence="2">The sequence shown here is derived from an EMBL/GenBank/DDBJ whole genome shotgun (WGS) entry which is preliminary data.</text>
</comment>
<dbReference type="AlphaFoldDB" id="A0A9D1NKQ5"/>
<reference evidence="2" key="1">
    <citation type="submission" date="2020-10" db="EMBL/GenBank/DDBJ databases">
        <authorList>
            <person name="Gilroy R."/>
        </authorList>
    </citation>
    <scope>NUCLEOTIDE SEQUENCE</scope>
    <source>
        <strain evidence="2">10669</strain>
    </source>
</reference>
<keyword evidence="1" id="KW-0732">Signal</keyword>
<sequence>MTSLFAALAAVLCVPALGSAAADLSVRAVAPGWEVSVEALPPLVVEGTNPPQGVAGAGIVADARAVRVFGGCNFPGKGPADGGKKVYYDAIWTLDLENPVAWERAAEKLPCPAAYGADGVGGENADGKLNVIFPDGNGSFPVKIDNAAGTLRSFVAGGNVDGVPANRA</sequence>
<reference evidence="2" key="2">
    <citation type="journal article" date="2021" name="PeerJ">
        <title>Extensive microbial diversity within the chicken gut microbiome revealed by metagenomics and culture.</title>
        <authorList>
            <person name="Gilroy R."/>
            <person name="Ravi A."/>
            <person name="Getino M."/>
            <person name="Pursley I."/>
            <person name="Horton D.L."/>
            <person name="Alikhan N.F."/>
            <person name="Baker D."/>
            <person name="Gharbi K."/>
            <person name="Hall N."/>
            <person name="Watson M."/>
            <person name="Adriaenssens E.M."/>
            <person name="Foster-Nyarko E."/>
            <person name="Jarju S."/>
            <person name="Secka A."/>
            <person name="Antonio M."/>
            <person name="Oren A."/>
            <person name="Chaudhuri R.R."/>
            <person name="La Ragione R."/>
            <person name="Hildebrand F."/>
            <person name="Pallen M.J."/>
        </authorList>
    </citation>
    <scope>NUCLEOTIDE SEQUENCE</scope>
    <source>
        <strain evidence="2">10669</strain>
    </source>
</reference>
<evidence type="ECO:0000313" key="2">
    <source>
        <dbReference type="EMBL" id="HIV04903.1"/>
    </source>
</evidence>
<feature type="signal peptide" evidence="1">
    <location>
        <begin position="1"/>
        <end position="21"/>
    </location>
</feature>
<protein>
    <submittedName>
        <fullName evidence="2">Uncharacterized protein</fullName>
    </submittedName>
</protein>
<proteinExistence type="predicted"/>
<evidence type="ECO:0000256" key="1">
    <source>
        <dbReference type="SAM" id="SignalP"/>
    </source>
</evidence>